<feature type="region of interest" description="Disordered" evidence="1">
    <location>
        <begin position="66"/>
        <end position="85"/>
    </location>
</feature>
<evidence type="ECO:0000313" key="4">
    <source>
        <dbReference type="Proteomes" id="UP000005204"/>
    </source>
</evidence>
<dbReference type="AlphaFoldDB" id="A0A8R2QT56"/>
<accession>A0A8R2QT56</accession>
<feature type="chain" id="PRO_5036272676" evidence="2">
    <location>
        <begin position="23"/>
        <end position="257"/>
    </location>
</feature>
<keyword evidence="2" id="KW-0732">Signal</keyword>
<dbReference type="EnsemblMetazoa" id="XM_038011423.1">
    <property type="protein sequence ID" value="XP_037867351.1"/>
    <property type="gene ID" value="LOC101744095"/>
</dbReference>
<dbReference type="EnsemblMetazoa" id="XM_038011424.1">
    <property type="protein sequence ID" value="XP_037867352.1"/>
    <property type="gene ID" value="LOC101744095"/>
</dbReference>
<evidence type="ECO:0000256" key="2">
    <source>
        <dbReference type="SAM" id="SignalP"/>
    </source>
</evidence>
<feature type="compositionally biased region" description="Polar residues" evidence="1">
    <location>
        <begin position="126"/>
        <end position="136"/>
    </location>
</feature>
<feature type="region of interest" description="Disordered" evidence="1">
    <location>
        <begin position="118"/>
        <end position="142"/>
    </location>
</feature>
<dbReference type="Proteomes" id="UP000005204">
    <property type="component" value="Unassembled WGS sequence"/>
</dbReference>
<feature type="compositionally biased region" description="Polar residues" evidence="1">
    <location>
        <begin position="66"/>
        <end position="75"/>
    </location>
</feature>
<feature type="signal peptide" evidence="2">
    <location>
        <begin position="1"/>
        <end position="22"/>
    </location>
</feature>
<feature type="compositionally biased region" description="Acidic residues" evidence="1">
    <location>
        <begin position="76"/>
        <end position="85"/>
    </location>
</feature>
<proteinExistence type="predicted"/>
<reference evidence="3" key="2">
    <citation type="submission" date="2022-06" db="UniProtKB">
        <authorList>
            <consortium name="EnsemblMetazoa"/>
        </authorList>
    </citation>
    <scope>IDENTIFICATION</scope>
    <source>
        <strain evidence="3">p50T (Dazao)</strain>
    </source>
</reference>
<dbReference type="GeneID" id="101744095"/>
<evidence type="ECO:0000313" key="3">
    <source>
        <dbReference type="EnsemblMetazoa" id="XP_037867352.1"/>
    </source>
</evidence>
<sequence length="257" mass="29266">MISFNRCTIIFISVLLVASLQAITVNPLCPTNKIAPHRKIASYNQYTGRTFGAFYDLLAPNYSNSNSPFNDLQENPQEDDANDCGEIEDYDENDLSSITQQSQRRQQRHGHRNYFNGFLNRPPHSQPTISSVTTRPQKPMYPSTRPPFFSGGYFGNNPYRPQPIQHPSDHVKPVHESNSQQFQEIYIPNIVGGPLNHVVGVSPAKPTRKPTQYDVTSSRTPSYYAYDTESTPTTYYPRLRKNNENNILGSFIDLLFK</sequence>
<evidence type="ECO:0000256" key="1">
    <source>
        <dbReference type="SAM" id="MobiDB-lite"/>
    </source>
</evidence>
<name>A0A8R2QT56_BOMMO</name>
<keyword evidence="4" id="KW-1185">Reference proteome</keyword>
<organism evidence="3 4">
    <name type="scientific">Bombyx mori</name>
    <name type="common">Silk moth</name>
    <dbReference type="NCBI Taxonomy" id="7091"/>
    <lineage>
        <taxon>Eukaryota</taxon>
        <taxon>Metazoa</taxon>
        <taxon>Ecdysozoa</taxon>
        <taxon>Arthropoda</taxon>
        <taxon>Hexapoda</taxon>
        <taxon>Insecta</taxon>
        <taxon>Pterygota</taxon>
        <taxon>Neoptera</taxon>
        <taxon>Endopterygota</taxon>
        <taxon>Lepidoptera</taxon>
        <taxon>Glossata</taxon>
        <taxon>Ditrysia</taxon>
        <taxon>Bombycoidea</taxon>
        <taxon>Bombycidae</taxon>
        <taxon>Bombycinae</taxon>
        <taxon>Bombyx</taxon>
    </lineage>
</organism>
<reference evidence="4" key="1">
    <citation type="journal article" date="2008" name="Insect Biochem. Mol. Biol.">
        <title>The genome of a lepidopteran model insect, the silkworm Bombyx mori.</title>
        <authorList>
            <consortium name="International Silkworm Genome Consortium"/>
        </authorList>
    </citation>
    <scope>NUCLEOTIDE SEQUENCE [LARGE SCALE GENOMIC DNA]</scope>
    <source>
        <strain evidence="4">p50T</strain>
    </source>
</reference>
<dbReference type="RefSeq" id="XP_037867351.1">
    <property type="nucleotide sequence ID" value="XM_038011423.2"/>
</dbReference>
<protein>
    <submittedName>
        <fullName evidence="3">Uncharacterized protein</fullName>
    </submittedName>
</protein>